<comment type="caution">
    <text evidence="1">The sequence shown here is derived from an EMBL/GenBank/DDBJ whole genome shotgun (WGS) entry which is preliminary data.</text>
</comment>
<evidence type="ECO:0000313" key="1">
    <source>
        <dbReference type="EMBL" id="KZU05292.1"/>
    </source>
</evidence>
<proteinExistence type="predicted"/>
<evidence type="ECO:0000313" key="2">
    <source>
        <dbReference type="Proteomes" id="UP000076989"/>
    </source>
</evidence>
<name>A0AB34Y611_LACPN</name>
<protein>
    <submittedName>
        <fullName evidence="1">Uncharacterized protein</fullName>
    </submittedName>
</protein>
<sequence>MIGFGFGASKLPVFESNFVKKLITGHAQKRVIDFKINFVK</sequence>
<dbReference type="AlphaFoldDB" id="A0AB34Y611"/>
<accession>A0AB34Y611</accession>
<gene>
    <name evidence="1" type="ORF">Nizo2260_1272</name>
</gene>
<dbReference type="Proteomes" id="UP000076989">
    <property type="component" value="Unassembled WGS sequence"/>
</dbReference>
<dbReference type="EMBL" id="LUWI01000018">
    <property type="protein sequence ID" value="KZU05292.1"/>
    <property type="molecule type" value="Genomic_DNA"/>
</dbReference>
<reference evidence="1 2" key="1">
    <citation type="submission" date="2016-03" db="EMBL/GenBank/DDBJ databases">
        <title>Comparative genomics of 54 Lactobacillus plantarum strains reveals genomic uncoupling from niche constraints.</title>
        <authorList>
            <person name="Martino M.E."/>
        </authorList>
    </citation>
    <scope>NUCLEOTIDE SEQUENCE [LARGE SCALE GENOMIC DNA]</scope>
    <source>
        <strain evidence="1 2">Nizo2260</strain>
    </source>
</reference>
<organism evidence="1 2">
    <name type="scientific">Lactiplantibacillus plantarum</name>
    <name type="common">Lactobacillus plantarum</name>
    <dbReference type="NCBI Taxonomy" id="1590"/>
    <lineage>
        <taxon>Bacteria</taxon>
        <taxon>Bacillati</taxon>
        <taxon>Bacillota</taxon>
        <taxon>Bacilli</taxon>
        <taxon>Lactobacillales</taxon>
        <taxon>Lactobacillaceae</taxon>
        <taxon>Lactiplantibacillus</taxon>
    </lineage>
</organism>